<dbReference type="SUPFAM" id="SSF111369">
    <property type="entry name" value="HlyD-like secretion proteins"/>
    <property type="match status" value="1"/>
</dbReference>
<reference evidence="4 5" key="1">
    <citation type="submission" date="2023-03" db="EMBL/GenBank/DDBJ databases">
        <title>Achromobacter spanius LIG8.</title>
        <authorList>
            <person name="Shrestha S."/>
        </authorList>
    </citation>
    <scope>NUCLEOTIDE SEQUENCE [LARGE SCALE GENOMIC DNA]</scope>
    <source>
        <strain evidence="4 5">LIG8</strain>
    </source>
</reference>
<feature type="chain" id="PRO_5045937272" evidence="3">
    <location>
        <begin position="27"/>
        <end position="280"/>
    </location>
</feature>
<sequence>MTRRLVLSAVLLSAWAGMFLTPVAHGQIQPQSQAEPPLPGPGQAQPGLTWPGLNDPNAIRVLLSANPESTISAPMTGRLEKLDAALGQKVDKDAVLVKLDCGEPRARLRMANAELAGARETLKAKVGLRKLDAAGDTEVNLARAATDRAAAATALAQAQVDYCTVAAPYSGRVAKVYVRPHESVAAGAPLFDLVGDGPVKVRMNVPSLFLKDIKIGTPFQINVSETGKTYGATVSAVSARVDAVAQSIELEGQVRDPNGELLPGMSGIADFQAATQNDAK</sequence>
<organism evidence="4 5">
    <name type="scientific">Achromobacter spanius</name>
    <dbReference type="NCBI Taxonomy" id="217203"/>
    <lineage>
        <taxon>Bacteria</taxon>
        <taxon>Pseudomonadati</taxon>
        <taxon>Pseudomonadota</taxon>
        <taxon>Betaproteobacteria</taxon>
        <taxon>Burkholderiales</taxon>
        <taxon>Alcaligenaceae</taxon>
        <taxon>Achromobacter</taxon>
    </lineage>
</organism>
<keyword evidence="3" id="KW-0732">Signal</keyword>
<accession>A0ABY8GWK9</accession>
<name>A0ABY8GWK9_9BURK</name>
<dbReference type="PANTHER" id="PTHR30469">
    <property type="entry name" value="MULTIDRUG RESISTANCE PROTEIN MDTA"/>
    <property type="match status" value="1"/>
</dbReference>
<dbReference type="RefSeq" id="WP_268077997.1">
    <property type="nucleotide sequence ID" value="NZ_CP106885.1"/>
</dbReference>
<evidence type="ECO:0000256" key="3">
    <source>
        <dbReference type="SAM" id="SignalP"/>
    </source>
</evidence>
<dbReference type="PANTHER" id="PTHR30469:SF15">
    <property type="entry name" value="HLYD FAMILY OF SECRETION PROTEINS"/>
    <property type="match status" value="1"/>
</dbReference>
<evidence type="ECO:0000256" key="1">
    <source>
        <dbReference type="ARBA" id="ARBA00009477"/>
    </source>
</evidence>
<dbReference type="EMBL" id="CP121261">
    <property type="protein sequence ID" value="WFP09222.1"/>
    <property type="molecule type" value="Genomic_DNA"/>
</dbReference>
<proteinExistence type="inferred from homology"/>
<dbReference type="Gene3D" id="2.40.30.170">
    <property type="match status" value="1"/>
</dbReference>
<dbReference type="NCBIfam" id="TIGR01730">
    <property type="entry name" value="RND_mfp"/>
    <property type="match status" value="1"/>
</dbReference>
<dbReference type="InterPro" id="IPR006143">
    <property type="entry name" value="RND_pump_MFP"/>
</dbReference>
<feature type="region of interest" description="Disordered" evidence="2">
    <location>
        <begin position="27"/>
        <end position="49"/>
    </location>
</feature>
<feature type="signal peptide" evidence="3">
    <location>
        <begin position="1"/>
        <end position="26"/>
    </location>
</feature>
<dbReference type="Gene3D" id="2.40.50.100">
    <property type="match status" value="1"/>
</dbReference>
<protein>
    <submittedName>
        <fullName evidence="4">Efflux RND transporter periplasmic adaptor subunit</fullName>
    </submittedName>
</protein>
<dbReference type="Proteomes" id="UP001214170">
    <property type="component" value="Chromosome"/>
</dbReference>
<evidence type="ECO:0000313" key="4">
    <source>
        <dbReference type="EMBL" id="WFP09222.1"/>
    </source>
</evidence>
<keyword evidence="5" id="KW-1185">Reference proteome</keyword>
<evidence type="ECO:0000313" key="5">
    <source>
        <dbReference type="Proteomes" id="UP001214170"/>
    </source>
</evidence>
<evidence type="ECO:0000256" key="2">
    <source>
        <dbReference type="SAM" id="MobiDB-lite"/>
    </source>
</evidence>
<comment type="similarity">
    <text evidence="1">Belongs to the membrane fusion protein (MFP) (TC 8.A.1) family.</text>
</comment>
<gene>
    <name evidence="4" type="ORF">P8T11_04890</name>
</gene>